<reference evidence="1 2" key="1">
    <citation type="submission" date="2019-03" db="EMBL/GenBank/DDBJ databases">
        <title>Long-read sequencing reveals hyperdense prophage content in a complex bacterial symbiont genome.</title>
        <authorList>
            <person name="Frost C.L."/>
            <person name="Siozios S."/>
            <person name="Nadal-Jimenez P."/>
            <person name="Brockhurst M.A."/>
            <person name="King K.C."/>
            <person name="Darby A.C."/>
            <person name="Hurst G.D.D."/>
        </authorList>
    </citation>
    <scope>NUCLEOTIDE SEQUENCE [LARGE SCALE GENOMIC DNA]</scope>
    <source>
        <strain evidence="1 2">FIN</strain>
        <plasmid evidence="2">parsfin6</plasmid>
    </source>
</reference>
<evidence type="ECO:0008006" key="3">
    <source>
        <dbReference type="Google" id="ProtNLM"/>
    </source>
</evidence>
<proteinExistence type="predicted"/>
<dbReference type="EMBL" id="CP038618">
    <property type="protein sequence ID" value="QBY46369.1"/>
    <property type="molecule type" value="Genomic_DNA"/>
</dbReference>
<geneLocation type="plasmid" evidence="2">
    <name>parsfin6</name>
</geneLocation>
<keyword evidence="1" id="KW-0614">Plasmid</keyword>
<dbReference type="KEGG" id="ans:ArsFIN_49800"/>
<dbReference type="GO" id="GO:0015074">
    <property type="term" value="P:DNA integration"/>
    <property type="evidence" value="ECO:0007669"/>
    <property type="project" value="InterPro"/>
</dbReference>
<gene>
    <name evidence="1" type="ORF">ArsFIN_49800</name>
</gene>
<dbReference type="Proteomes" id="UP000295134">
    <property type="component" value="Plasmid pArsFIN6"/>
</dbReference>
<evidence type="ECO:0000313" key="2">
    <source>
        <dbReference type="Proteomes" id="UP000295134"/>
    </source>
</evidence>
<evidence type="ECO:0000313" key="1">
    <source>
        <dbReference type="EMBL" id="QBY46369.1"/>
    </source>
</evidence>
<protein>
    <recommendedName>
        <fullName evidence="3">Integrase catalytic domain-containing protein</fullName>
    </recommendedName>
</protein>
<sequence length="59" mass="7281">MNHQSVVCEVENYIQFYNYYRRHSTIGYLTPHQKYHELKMPLRSSTEFVDHYRCQRLVA</sequence>
<dbReference type="AlphaFoldDB" id="A0A4P7L0Y0"/>
<organism evidence="1 2">
    <name type="scientific">Arsenophonus nasoniae</name>
    <name type="common">son-killer infecting Nasonia vitripennis</name>
    <dbReference type="NCBI Taxonomy" id="638"/>
    <lineage>
        <taxon>Bacteria</taxon>
        <taxon>Pseudomonadati</taxon>
        <taxon>Pseudomonadota</taxon>
        <taxon>Gammaproteobacteria</taxon>
        <taxon>Enterobacterales</taxon>
        <taxon>Morganellaceae</taxon>
        <taxon>Arsenophonus</taxon>
    </lineage>
</organism>
<accession>A0A4P7L0Y0</accession>
<name>A0A4P7L0Y0_9GAMM</name>